<evidence type="ECO:0000313" key="1">
    <source>
        <dbReference type="EMBL" id="MEQ2529568.1"/>
    </source>
</evidence>
<comment type="caution">
    <text evidence="1">The sequence shown here is derived from an EMBL/GenBank/DDBJ whole genome shotgun (WGS) entry which is preliminary data.</text>
</comment>
<gene>
    <name evidence="1" type="ORF">WMO40_23120</name>
</gene>
<name>A0ACC6SI98_9BACI</name>
<reference evidence="1" key="1">
    <citation type="submission" date="2024-03" db="EMBL/GenBank/DDBJ databases">
        <title>Human intestinal bacterial collection.</title>
        <authorList>
            <person name="Pauvert C."/>
            <person name="Hitch T.C.A."/>
            <person name="Clavel T."/>
        </authorList>
    </citation>
    <scope>NUCLEOTIDE SEQUENCE</scope>
    <source>
        <strain evidence="1">CLA-AA-H227</strain>
    </source>
</reference>
<sequence>MAILKGKAELLKSLQEAKRPQDRKGLEAEIKVGDILSKYLPEDTYIIAQPEIGELQPDFLIIDPNFGFRLVEVKNINIKNIEGVLSNGVLRTSFGNRNPLSQVKSHVEGLKNYLVANYSHLGLGDPYKSIGYCVIHLGFSKRSFEYKFANQINNWTSEDRRDFFKYHLFSEQLDSGIVKAIERATKFRVGGYILTDKILMEIVESIKVSHIKRDEDGYFKRFDEHEEKIALVNAELNQIKESMQTYQTNRKQEDMRVQKKNFSFLIYPIIGFLLIIGFMVFTALDNDEIRKESVLSSFESLDDRTEDYIEVQAKVTRFYYDSNSGTKFLTLSDGEREMEAVIFKDTKVPFIEEGDTYIFEGYLQLTKNQKGNELRITSIQ</sequence>
<dbReference type="EMBL" id="JBBMEW010000041">
    <property type="protein sequence ID" value="MEQ2529568.1"/>
    <property type="molecule type" value="Genomic_DNA"/>
</dbReference>
<keyword evidence="2" id="KW-1185">Reference proteome</keyword>
<evidence type="ECO:0000313" key="2">
    <source>
        <dbReference type="Proteomes" id="UP001439875"/>
    </source>
</evidence>
<protein>
    <submittedName>
        <fullName evidence="1">NERD domain-containing protein</fullName>
    </submittedName>
</protein>
<proteinExistence type="predicted"/>
<accession>A0ACC6SI98</accession>
<dbReference type="Proteomes" id="UP001439875">
    <property type="component" value="Unassembled WGS sequence"/>
</dbReference>
<organism evidence="1 2">
    <name type="scientific">Robertmurraya yapensis</name>
    <name type="common">ex Hitch et al 2024</name>
    <dbReference type="NCBI Taxonomy" id="3133160"/>
    <lineage>
        <taxon>Bacteria</taxon>
        <taxon>Bacillati</taxon>
        <taxon>Bacillota</taxon>
        <taxon>Bacilli</taxon>
        <taxon>Bacillales</taxon>
        <taxon>Bacillaceae</taxon>
        <taxon>Robertmurraya</taxon>
    </lineage>
</organism>